<comment type="caution">
    <text evidence="2">The sequence shown here is derived from an EMBL/GenBank/DDBJ whole genome shotgun (WGS) entry which is preliminary data.</text>
</comment>
<protein>
    <recommendedName>
        <fullName evidence="4">Outer membrane protein beta-barrel domain-containing protein</fullName>
    </recommendedName>
</protein>
<dbReference type="Gene3D" id="2.40.160.170">
    <property type="match status" value="1"/>
</dbReference>
<dbReference type="AlphaFoldDB" id="A0A2S7K7L1"/>
<sequence length="223" mass="23348">MQKHLQLFAAALAAIAAPGAAMAQTTGISVGPSAGTDGIGADAFYKISPFVAARAGFRYADISISKTIDDVRYDLDFGFTGGLAALDIHPFANGFRVSGGAYFSGRNVDLGATPARPVEIGDRTYTPAEVGVLTGSSDWNNAAPFLGLGFNNGLNAVKRFGFQAMLGAAYIGDPDVTLEATGGLLASDPTFQADLDKEEQRLADDLDDFPFHPILSLGFTVRF</sequence>
<feature type="chain" id="PRO_5015553137" description="Outer membrane protein beta-barrel domain-containing protein" evidence="1">
    <location>
        <begin position="24"/>
        <end position="223"/>
    </location>
</feature>
<dbReference type="Proteomes" id="UP000239504">
    <property type="component" value="Unassembled WGS sequence"/>
</dbReference>
<keyword evidence="3" id="KW-1185">Reference proteome</keyword>
<reference evidence="2 3" key="1">
    <citation type="submission" date="2017-12" db="EMBL/GenBank/DDBJ databases">
        <authorList>
            <person name="Hurst M.R.H."/>
        </authorList>
    </citation>
    <scope>NUCLEOTIDE SEQUENCE [LARGE SCALE GENOMIC DNA]</scope>
    <source>
        <strain evidence="2 3">SY-3-19</strain>
    </source>
</reference>
<evidence type="ECO:0000256" key="1">
    <source>
        <dbReference type="SAM" id="SignalP"/>
    </source>
</evidence>
<gene>
    <name evidence="2" type="ORF">CW354_09385</name>
</gene>
<organism evidence="2 3">
    <name type="scientific">Hyphococcus luteus</name>
    <dbReference type="NCBI Taxonomy" id="2058213"/>
    <lineage>
        <taxon>Bacteria</taxon>
        <taxon>Pseudomonadati</taxon>
        <taxon>Pseudomonadota</taxon>
        <taxon>Alphaproteobacteria</taxon>
        <taxon>Parvularculales</taxon>
        <taxon>Parvularculaceae</taxon>
        <taxon>Hyphococcus</taxon>
    </lineage>
</organism>
<dbReference type="RefSeq" id="WP_104829734.1">
    <property type="nucleotide sequence ID" value="NZ_PJCH01000005.1"/>
</dbReference>
<dbReference type="EMBL" id="PJCH01000005">
    <property type="protein sequence ID" value="PQA88490.1"/>
    <property type="molecule type" value="Genomic_DNA"/>
</dbReference>
<feature type="signal peptide" evidence="1">
    <location>
        <begin position="1"/>
        <end position="23"/>
    </location>
</feature>
<dbReference type="OrthoDB" id="7256004at2"/>
<proteinExistence type="predicted"/>
<evidence type="ECO:0008006" key="4">
    <source>
        <dbReference type="Google" id="ProtNLM"/>
    </source>
</evidence>
<evidence type="ECO:0000313" key="3">
    <source>
        <dbReference type="Proteomes" id="UP000239504"/>
    </source>
</evidence>
<accession>A0A2S7K7L1</accession>
<keyword evidence="1" id="KW-0732">Signal</keyword>
<name>A0A2S7K7L1_9PROT</name>
<evidence type="ECO:0000313" key="2">
    <source>
        <dbReference type="EMBL" id="PQA88490.1"/>
    </source>
</evidence>